<dbReference type="PATRIC" id="fig|1069640.6.peg.446"/>
<evidence type="ECO:0000256" key="2">
    <source>
        <dbReference type="ARBA" id="ARBA00023239"/>
    </source>
</evidence>
<dbReference type="SUPFAM" id="SSF53639">
    <property type="entry name" value="AraD/HMP-PK domain-like"/>
    <property type="match status" value="1"/>
</dbReference>
<gene>
    <name evidence="4" type="ORF">VC03_02330</name>
</gene>
<dbReference type="GO" id="GO:0019323">
    <property type="term" value="P:pentose catabolic process"/>
    <property type="evidence" value="ECO:0007669"/>
    <property type="project" value="TreeGrafter"/>
</dbReference>
<dbReference type="Pfam" id="PF00596">
    <property type="entry name" value="Aldolase_II"/>
    <property type="match status" value="1"/>
</dbReference>
<dbReference type="EMBL" id="CP011280">
    <property type="protein sequence ID" value="AKC95385.1"/>
    <property type="molecule type" value="Genomic_DNA"/>
</dbReference>
<name>A0A0E3ZAR9_9FUSO</name>
<dbReference type="KEGG" id="sns:VC03_02330"/>
<keyword evidence="1" id="KW-0479">Metal-binding</keyword>
<dbReference type="RefSeq" id="WP_046328491.1">
    <property type="nucleotide sequence ID" value="NZ_CAUPIC010000004.1"/>
</dbReference>
<sequence length="218" mass="24599">MNEELKKELLEVARQAQRIGLCKHKSGNFSVRIPGTNKLYVTPSAIDREELTEDDLCIMDLDGNVLYHKEGVKPSSETMMHLEIYKEREDVKAIVHTHSKMATAFAVLAKPIPGVIFEAATLGLKEGYVPVAKYARPGTVELSKSVIEPIRISDMVLLEKHGVVAVGCDIKDAFLKAQYVEEIAEIYYMTLMINKGVEPPRFSVEELNKWKYPEKFSK</sequence>
<evidence type="ECO:0000313" key="5">
    <source>
        <dbReference type="Proteomes" id="UP000033103"/>
    </source>
</evidence>
<dbReference type="STRING" id="187101.VC03_02330"/>
<dbReference type="OrthoDB" id="9794581at2"/>
<dbReference type="GO" id="GO:0016832">
    <property type="term" value="F:aldehyde-lyase activity"/>
    <property type="evidence" value="ECO:0007669"/>
    <property type="project" value="TreeGrafter"/>
</dbReference>
<dbReference type="Proteomes" id="UP000033103">
    <property type="component" value="Chromosome"/>
</dbReference>
<dbReference type="InterPro" id="IPR036409">
    <property type="entry name" value="Aldolase_II/adducin_N_sf"/>
</dbReference>
<dbReference type="SMART" id="SM01007">
    <property type="entry name" value="Aldolase_II"/>
    <property type="match status" value="1"/>
</dbReference>
<keyword evidence="5" id="KW-1185">Reference proteome</keyword>
<dbReference type="Gene3D" id="3.40.225.10">
    <property type="entry name" value="Class II aldolase/adducin N-terminal domain"/>
    <property type="match status" value="1"/>
</dbReference>
<dbReference type="InterPro" id="IPR001303">
    <property type="entry name" value="Aldolase_II/adducin_N"/>
</dbReference>
<dbReference type="GO" id="GO:0005829">
    <property type="term" value="C:cytosol"/>
    <property type="evidence" value="ECO:0007669"/>
    <property type="project" value="TreeGrafter"/>
</dbReference>
<proteinExistence type="predicted"/>
<keyword evidence="2" id="KW-0456">Lyase</keyword>
<dbReference type="InterPro" id="IPR050197">
    <property type="entry name" value="Aldolase_class_II_sugar_metab"/>
</dbReference>
<evidence type="ECO:0000259" key="3">
    <source>
        <dbReference type="SMART" id="SM01007"/>
    </source>
</evidence>
<dbReference type="HOGENOM" id="CLU_006033_3_0_0"/>
<evidence type="ECO:0000256" key="1">
    <source>
        <dbReference type="ARBA" id="ARBA00022723"/>
    </source>
</evidence>
<organism evidence="4 5">
    <name type="scientific">Sneathia vaginalis</name>
    <dbReference type="NCBI Taxonomy" id="187101"/>
    <lineage>
        <taxon>Bacteria</taxon>
        <taxon>Fusobacteriati</taxon>
        <taxon>Fusobacteriota</taxon>
        <taxon>Fusobacteriia</taxon>
        <taxon>Fusobacteriales</taxon>
        <taxon>Leptotrichiaceae</taxon>
        <taxon>Sneathia</taxon>
    </lineage>
</organism>
<feature type="domain" description="Class II aldolase/adducin N-terminal" evidence="3">
    <location>
        <begin position="7"/>
        <end position="188"/>
    </location>
</feature>
<evidence type="ECO:0000313" key="4">
    <source>
        <dbReference type="EMBL" id="AKC95385.1"/>
    </source>
</evidence>
<accession>A0A0E3ZAR9</accession>
<reference evidence="4 5" key="1">
    <citation type="journal article" date="2012" name="BMC Genomics">
        <title>Genomic sequence analysis and characterization of Sneathia amnii sp. nov.</title>
        <authorList>
            <consortium name="Vaginal Microbiome Consortium (additional members)"/>
            <person name="Harwich M.D.Jr."/>
            <person name="Serrano M.G."/>
            <person name="Fettweis J.M."/>
            <person name="Alves J.M."/>
            <person name="Reimers M.A."/>
            <person name="Buck G.A."/>
            <person name="Jefferson K.K."/>
        </authorList>
    </citation>
    <scope>NUCLEOTIDE SEQUENCE [LARGE SCALE GENOMIC DNA]</scope>
    <source>
        <strain evidence="4 5">SN35</strain>
    </source>
</reference>
<protein>
    <submittedName>
        <fullName evidence="4">Aldolase</fullName>
    </submittedName>
</protein>
<dbReference type="GO" id="GO:0046872">
    <property type="term" value="F:metal ion binding"/>
    <property type="evidence" value="ECO:0007669"/>
    <property type="project" value="UniProtKB-KW"/>
</dbReference>
<dbReference type="AlphaFoldDB" id="A0A0E3ZAR9"/>
<dbReference type="PANTHER" id="PTHR22789:SF0">
    <property type="entry name" value="3-OXO-TETRONATE 4-PHOSPHATE DECARBOXYLASE-RELATED"/>
    <property type="match status" value="1"/>
</dbReference>
<dbReference type="PANTHER" id="PTHR22789">
    <property type="entry name" value="FUCULOSE PHOSPHATE ALDOLASE"/>
    <property type="match status" value="1"/>
</dbReference>